<dbReference type="EMBL" id="JAMLDX010000019">
    <property type="protein sequence ID" value="MCP3732501.1"/>
    <property type="molecule type" value="Genomic_DNA"/>
</dbReference>
<sequence length="34" mass="3645">MASAAGAAPIRRGEPGYRQEMDGDFDGVACEPYR</sequence>
<feature type="domain" description="Excalibur calcium-binding" evidence="2">
    <location>
        <begin position="2"/>
        <end position="31"/>
    </location>
</feature>
<dbReference type="Pfam" id="PF05901">
    <property type="entry name" value="Excalibur"/>
    <property type="match status" value="1"/>
</dbReference>
<keyword evidence="4" id="KW-1185">Reference proteome</keyword>
<name>A0A9X2HQD0_9SPHN</name>
<accession>A0A9X2HQD0</accession>
<feature type="region of interest" description="Disordered" evidence="1">
    <location>
        <begin position="1"/>
        <end position="34"/>
    </location>
</feature>
<protein>
    <submittedName>
        <fullName evidence="3">Excalibur calcium-binding domain-containing protein</fullName>
    </submittedName>
</protein>
<dbReference type="SMART" id="SM00894">
    <property type="entry name" value="Excalibur"/>
    <property type="match status" value="1"/>
</dbReference>
<organism evidence="3 4">
    <name type="scientific">Sphingomonas tagetis</name>
    <dbReference type="NCBI Taxonomy" id="2949092"/>
    <lineage>
        <taxon>Bacteria</taxon>
        <taxon>Pseudomonadati</taxon>
        <taxon>Pseudomonadota</taxon>
        <taxon>Alphaproteobacteria</taxon>
        <taxon>Sphingomonadales</taxon>
        <taxon>Sphingomonadaceae</taxon>
        <taxon>Sphingomonas</taxon>
    </lineage>
</organism>
<evidence type="ECO:0000256" key="1">
    <source>
        <dbReference type="SAM" id="MobiDB-lite"/>
    </source>
</evidence>
<gene>
    <name evidence="3" type="ORF">M9978_18925</name>
</gene>
<proteinExistence type="predicted"/>
<comment type="caution">
    <text evidence="3">The sequence shown here is derived from an EMBL/GenBank/DDBJ whole genome shotgun (WGS) entry which is preliminary data.</text>
</comment>
<evidence type="ECO:0000259" key="2">
    <source>
        <dbReference type="SMART" id="SM00894"/>
    </source>
</evidence>
<reference evidence="3" key="1">
    <citation type="submission" date="2022-05" db="EMBL/GenBank/DDBJ databases">
        <title>Sphingomonas sp. strain MG17 Genome sequencing and assembly.</title>
        <authorList>
            <person name="Kim I."/>
        </authorList>
    </citation>
    <scope>NUCLEOTIDE SEQUENCE</scope>
    <source>
        <strain evidence="3">MG17</strain>
    </source>
</reference>
<evidence type="ECO:0000313" key="4">
    <source>
        <dbReference type="Proteomes" id="UP001139451"/>
    </source>
</evidence>
<dbReference type="InterPro" id="IPR008613">
    <property type="entry name" value="Excalibur_Ca-bd_domain"/>
</dbReference>
<dbReference type="Proteomes" id="UP001139451">
    <property type="component" value="Unassembled WGS sequence"/>
</dbReference>
<dbReference type="AlphaFoldDB" id="A0A9X2HQD0"/>
<evidence type="ECO:0000313" key="3">
    <source>
        <dbReference type="EMBL" id="MCP3732501.1"/>
    </source>
</evidence>
<feature type="compositionally biased region" description="Basic and acidic residues" evidence="1">
    <location>
        <begin position="11"/>
        <end position="21"/>
    </location>
</feature>